<dbReference type="Pfam" id="PF05175">
    <property type="entry name" value="MTS"/>
    <property type="match status" value="1"/>
</dbReference>
<dbReference type="PANTHER" id="PTHR47739">
    <property type="entry name" value="TRNA1(VAL) (ADENINE(37)-N6)-METHYLTRANSFERASE"/>
    <property type="match status" value="1"/>
</dbReference>
<dbReference type="EMBL" id="CP136862">
    <property type="protein sequence ID" value="WOJ90050.1"/>
    <property type="molecule type" value="Genomic_DNA"/>
</dbReference>
<dbReference type="InterPro" id="IPR029063">
    <property type="entry name" value="SAM-dependent_MTases_sf"/>
</dbReference>
<keyword evidence="2" id="KW-0949">S-adenosyl-L-methionine</keyword>
<dbReference type="Gene3D" id="3.40.50.150">
    <property type="entry name" value="Vaccinia Virus protein VP39"/>
    <property type="match status" value="1"/>
</dbReference>
<dbReference type="Proteomes" id="UP001626536">
    <property type="component" value="Chromosome"/>
</dbReference>
<proteinExistence type="predicted"/>
<evidence type="ECO:0000259" key="3">
    <source>
        <dbReference type="Pfam" id="PF05175"/>
    </source>
</evidence>
<protein>
    <submittedName>
        <fullName evidence="4">Methyltransferase</fullName>
    </submittedName>
</protein>
<dbReference type="PANTHER" id="PTHR47739:SF1">
    <property type="entry name" value="TRNA1(VAL) (ADENINE(37)-N6)-METHYLTRANSFERASE"/>
    <property type="match status" value="1"/>
</dbReference>
<dbReference type="SUPFAM" id="SSF53335">
    <property type="entry name" value="S-adenosyl-L-methionine-dependent methyltransferases"/>
    <property type="match status" value="1"/>
</dbReference>
<dbReference type="GO" id="GO:0032259">
    <property type="term" value="P:methylation"/>
    <property type="evidence" value="ECO:0007669"/>
    <property type="project" value="UniProtKB-KW"/>
</dbReference>
<gene>
    <name evidence="4" type="ORF">RZS28_01685</name>
</gene>
<dbReference type="GO" id="GO:0008168">
    <property type="term" value="F:methyltransferase activity"/>
    <property type="evidence" value="ECO:0007669"/>
    <property type="project" value="UniProtKB-KW"/>
</dbReference>
<evidence type="ECO:0000313" key="5">
    <source>
        <dbReference type="Proteomes" id="UP001626536"/>
    </source>
</evidence>
<organism evidence="4 5">
    <name type="scientific">Methylocapsa polymorpha</name>
    <dbReference type="NCBI Taxonomy" id="3080828"/>
    <lineage>
        <taxon>Bacteria</taxon>
        <taxon>Pseudomonadati</taxon>
        <taxon>Pseudomonadota</taxon>
        <taxon>Alphaproteobacteria</taxon>
        <taxon>Hyphomicrobiales</taxon>
        <taxon>Beijerinckiaceae</taxon>
        <taxon>Methylocapsa</taxon>
    </lineage>
</organism>
<evidence type="ECO:0000256" key="2">
    <source>
        <dbReference type="ARBA" id="ARBA00022691"/>
    </source>
</evidence>
<evidence type="ECO:0000313" key="4">
    <source>
        <dbReference type="EMBL" id="WOJ90050.1"/>
    </source>
</evidence>
<dbReference type="InterPro" id="IPR007848">
    <property type="entry name" value="Small_mtfrase_dom"/>
</dbReference>
<name>A0ABZ0HT96_9HYPH</name>
<keyword evidence="1 4" id="KW-0808">Transferase</keyword>
<dbReference type="InterPro" id="IPR050210">
    <property type="entry name" value="tRNA_Adenine-N(6)_MTase"/>
</dbReference>
<feature type="domain" description="Methyltransferase small" evidence="3">
    <location>
        <begin position="55"/>
        <end position="136"/>
    </location>
</feature>
<evidence type="ECO:0000256" key="1">
    <source>
        <dbReference type="ARBA" id="ARBA00022603"/>
    </source>
</evidence>
<accession>A0ABZ0HT96</accession>
<keyword evidence="5" id="KW-1185">Reference proteome</keyword>
<sequence length="257" mass="26254">MAESRDDGAPAGADAFLGGRLMLRQNAGGHRAGTDALLLAAAARLTFLVSPSTSAGVGAAGLALAVARPHARIGLVEIDPGAAALARDNIALNGLSDRGMVFEADVLSPRSRRGAGLLDEGAGLVITNPPFADPSRARLSPDPAKRRAHAMQMGGTAALVAWLAASLALVEPGGSFILIHRPDALPAIFEGLAGRAGAITILPIHPRAETAAIRILVRARKGSRAPVSIASGLVLHDERGFTNAAEAIHRGAATINW</sequence>
<keyword evidence="1 4" id="KW-0489">Methyltransferase</keyword>
<reference evidence="4 5" key="1">
    <citation type="submission" date="2023-10" db="EMBL/GenBank/DDBJ databases">
        <title>Novel methanotroph of the genus Methylocapsa from a subarctic wetland.</title>
        <authorList>
            <person name="Belova S.E."/>
            <person name="Oshkin I.Y."/>
            <person name="Miroshnikov K."/>
            <person name="Dedysh S.N."/>
        </authorList>
    </citation>
    <scope>NUCLEOTIDE SEQUENCE [LARGE SCALE GENOMIC DNA]</scope>
    <source>
        <strain evidence="4 5">RX1</strain>
    </source>
</reference>
<dbReference type="RefSeq" id="WP_407339494.1">
    <property type="nucleotide sequence ID" value="NZ_CP136862.1"/>
</dbReference>